<protein>
    <recommendedName>
        <fullName evidence="3">Zinc ribbon domain-containing protein</fullName>
    </recommendedName>
</protein>
<evidence type="ECO:0000313" key="1">
    <source>
        <dbReference type="EMBL" id="GIX82141.1"/>
    </source>
</evidence>
<dbReference type="AlphaFoldDB" id="A0AAV4NBZ8"/>
<dbReference type="Proteomes" id="UP001054945">
    <property type="component" value="Unassembled WGS sequence"/>
</dbReference>
<evidence type="ECO:0008006" key="3">
    <source>
        <dbReference type="Google" id="ProtNLM"/>
    </source>
</evidence>
<accession>A0AAV4NBZ8</accession>
<reference evidence="1 2" key="1">
    <citation type="submission" date="2021-06" db="EMBL/GenBank/DDBJ databases">
        <title>Caerostris extrusa draft genome.</title>
        <authorList>
            <person name="Kono N."/>
            <person name="Arakawa K."/>
        </authorList>
    </citation>
    <scope>NUCLEOTIDE SEQUENCE [LARGE SCALE GENOMIC DNA]</scope>
</reference>
<proteinExistence type="predicted"/>
<gene>
    <name evidence="1" type="ORF">CEXT_374811</name>
</gene>
<keyword evidence="2" id="KW-1185">Reference proteome</keyword>
<sequence length="77" mass="9226">MFAAEEELIILSIKRRLCDLEKSTRFDIEYEKSTFDPPLRICPKCGRKTKYSLLKPMKTKRQFLNESLTFYRESMLV</sequence>
<evidence type="ECO:0000313" key="2">
    <source>
        <dbReference type="Proteomes" id="UP001054945"/>
    </source>
</evidence>
<name>A0AAV4NBZ8_CAEEX</name>
<dbReference type="EMBL" id="BPLR01020750">
    <property type="protein sequence ID" value="GIX82141.1"/>
    <property type="molecule type" value="Genomic_DNA"/>
</dbReference>
<organism evidence="1 2">
    <name type="scientific">Caerostris extrusa</name>
    <name type="common">Bark spider</name>
    <name type="synonym">Caerostris bankana</name>
    <dbReference type="NCBI Taxonomy" id="172846"/>
    <lineage>
        <taxon>Eukaryota</taxon>
        <taxon>Metazoa</taxon>
        <taxon>Ecdysozoa</taxon>
        <taxon>Arthropoda</taxon>
        <taxon>Chelicerata</taxon>
        <taxon>Arachnida</taxon>
        <taxon>Araneae</taxon>
        <taxon>Araneomorphae</taxon>
        <taxon>Entelegynae</taxon>
        <taxon>Araneoidea</taxon>
        <taxon>Araneidae</taxon>
        <taxon>Caerostris</taxon>
    </lineage>
</organism>
<comment type="caution">
    <text evidence="1">The sequence shown here is derived from an EMBL/GenBank/DDBJ whole genome shotgun (WGS) entry which is preliminary data.</text>
</comment>